<dbReference type="EMBL" id="MT144003">
    <property type="protein sequence ID" value="QJA46147.1"/>
    <property type="molecule type" value="Genomic_DNA"/>
</dbReference>
<protein>
    <submittedName>
        <fullName evidence="1">Uncharacterized protein</fullName>
    </submittedName>
</protein>
<evidence type="ECO:0000313" key="1">
    <source>
        <dbReference type="EMBL" id="QJA46147.1"/>
    </source>
</evidence>
<accession>A0A6H1ZFK4</accession>
<dbReference type="AlphaFoldDB" id="A0A6H1ZFK4"/>
<sequence length="86" mass="9610">MSNLELLCCDCGCRESLDGWTLVGFYIESDNTSVLEKDGEHELFCRSCYMAQLKKSLDEDSPGLSIKIEKECVAIKKLILAEKTNG</sequence>
<name>A0A6H1ZFK4_9ZZZZ</name>
<reference evidence="1" key="1">
    <citation type="submission" date="2020-03" db="EMBL/GenBank/DDBJ databases">
        <title>The deep terrestrial virosphere.</title>
        <authorList>
            <person name="Holmfeldt K."/>
            <person name="Nilsson E."/>
            <person name="Simone D."/>
            <person name="Lopez-Fernandez M."/>
            <person name="Wu X."/>
            <person name="de Brujin I."/>
            <person name="Lundin D."/>
            <person name="Andersson A."/>
            <person name="Bertilsson S."/>
            <person name="Dopson M."/>
        </authorList>
    </citation>
    <scope>NUCLEOTIDE SEQUENCE</scope>
    <source>
        <strain evidence="1">TM448A00317</strain>
        <strain evidence="2">TM448B00343</strain>
    </source>
</reference>
<dbReference type="EMBL" id="MT144611">
    <property type="protein sequence ID" value="QJH95050.1"/>
    <property type="molecule type" value="Genomic_DNA"/>
</dbReference>
<proteinExistence type="predicted"/>
<gene>
    <name evidence="1" type="ORF">TM448A00317_0049</name>
    <name evidence="2" type="ORF">TM448B00343_0056</name>
</gene>
<evidence type="ECO:0000313" key="2">
    <source>
        <dbReference type="EMBL" id="QJH95050.1"/>
    </source>
</evidence>
<organism evidence="1">
    <name type="scientific">viral metagenome</name>
    <dbReference type="NCBI Taxonomy" id="1070528"/>
    <lineage>
        <taxon>unclassified sequences</taxon>
        <taxon>metagenomes</taxon>
        <taxon>organismal metagenomes</taxon>
    </lineage>
</organism>